<keyword evidence="3" id="KW-1185">Reference proteome</keyword>
<proteinExistence type="predicted"/>
<evidence type="ECO:0000313" key="3">
    <source>
        <dbReference type="Proteomes" id="UP001642540"/>
    </source>
</evidence>
<keyword evidence="1" id="KW-0732">Signal</keyword>
<gene>
    <name evidence="2" type="ORF">ODALV1_LOCUS20742</name>
</gene>
<comment type="caution">
    <text evidence="2">The sequence shown here is derived from an EMBL/GenBank/DDBJ whole genome shotgun (WGS) entry which is preliminary data.</text>
</comment>
<evidence type="ECO:0000256" key="1">
    <source>
        <dbReference type="SAM" id="SignalP"/>
    </source>
</evidence>
<reference evidence="2 3" key="1">
    <citation type="submission" date="2024-08" db="EMBL/GenBank/DDBJ databases">
        <authorList>
            <person name="Cucini C."/>
            <person name="Frati F."/>
        </authorList>
    </citation>
    <scope>NUCLEOTIDE SEQUENCE [LARGE SCALE GENOMIC DNA]</scope>
</reference>
<feature type="signal peptide" evidence="1">
    <location>
        <begin position="1"/>
        <end position="24"/>
    </location>
</feature>
<sequence>MRSAYLLFMLALLLIDIPLRILQSLKNRGARECIKFYMQLRLIFGAMDVGLKNCNMVAMTGSQMILCGVACMAIRSVNQIPVLIIAVYFGWFMYLSNSNSDDGGDGSENLEDLHGVEVEVEFGSSVERFKNIRLDGRMKETDVNLTIFAPLYTRF</sequence>
<protein>
    <submittedName>
        <fullName evidence="2">Uncharacterized protein</fullName>
    </submittedName>
</protein>
<accession>A0ABP1RER5</accession>
<dbReference type="EMBL" id="CAXLJM020000068">
    <property type="protein sequence ID" value="CAL8124730.1"/>
    <property type="molecule type" value="Genomic_DNA"/>
</dbReference>
<organism evidence="2 3">
    <name type="scientific">Orchesella dallaii</name>
    <dbReference type="NCBI Taxonomy" id="48710"/>
    <lineage>
        <taxon>Eukaryota</taxon>
        <taxon>Metazoa</taxon>
        <taxon>Ecdysozoa</taxon>
        <taxon>Arthropoda</taxon>
        <taxon>Hexapoda</taxon>
        <taxon>Collembola</taxon>
        <taxon>Entomobryomorpha</taxon>
        <taxon>Entomobryoidea</taxon>
        <taxon>Orchesellidae</taxon>
        <taxon>Orchesellinae</taxon>
        <taxon>Orchesella</taxon>
    </lineage>
</organism>
<name>A0ABP1RER5_9HEXA</name>
<feature type="chain" id="PRO_5046184074" evidence="1">
    <location>
        <begin position="25"/>
        <end position="155"/>
    </location>
</feature>
<evidence type="ECO:0000313" key="2">
    <source>
        <dbReference type="EMBL" id="CAL8124730.1"/>
    </source>
</evidence>
<dbReference type="Proteomes" id="UP001642540">
    <property type="component" value="Unassembled WGS sequence"/>
</dbReference>